<dbReference type="KEGG" id="cans:GP473_06550"/>
<dbReference type="RefSeq" id="WP_186276743.1">
    <property type="nucleotide sequence ID" value="NZ_CP046883.1"/>
</dbReference>
<dbReference type="Proteomes" id="UP000515275">
    <property type="component" value="Chromosome"/>
</dbReference>
<evidence type="ECO:0000313" key="1">
    <source>
        <dbReference type="EMBL" id="QNH96366.1"/>
    </source>
</evidence>
<organism evidence="1 2">
    <name type="scientific">Corynebacterium anserum</name>
    <dbReference type="NCBI Taxonomy" id="2684406"/>
    <lineage>
        <taxon>Bacteria</taxon>
        <taxon>Bacillati</taxon>
        <taxon>Actinomycetota</taxon>
        <taxon>Actinomycetes</taxon>
        <taxon>Mycobacteriales</taxon>
        <taxon>Corynebacteriaceae</taxon>
        <taxon>Corynebacterium</taxon>
    </lineage>
</organism>
<keyword evidence="2" id="KW-1185">Reference proteome</keyword>
<name>A0A7G7YPE6_9CORY</name>
<proteinExistence type="predicted"/>
<evidence type="ECO:0000313" key="2">
    <source>
        <dbReference type="Proteomes" id="UP000515275"/>
    </source>
</evidence>
<sequence>MEKQIRQEYLADLTEIMVRRQKETGTGGSHWIDTELWKTDPWEIQVRNSIFSEVFEVRSEKSLEWTIFV</sequence>
<gene>
    <name evidence="1" type="ORF">GP473_06550</name>
</gene>
<protein>
    <submittedName>
        <fullName evidence="1">Uncharacterized protein</fullName>
    </submittedName>
</protein>
<dbReference type="AlphaFoldDB" id="A0A7G7YPE6"/>
<reference evidence="1 2" key="1">
    <citation type="submission" date="2019-12" db="EMBL/GenBank/DDBJ databases">
        <title>Corynebacterium sp. nov., isolated from feces of the Anser Albifrons in China.</title>
        <authorList>
            <person name="Liu Q."/>
        </authorList>
    </citation>
    <scope>NUCLEOTIDE SEQUENCE [LARGE SCALE GENOMIC DNA]</scope>
    <source>
        <strain evidence="1 2">23H37-10</strain>
    </source>
</reference>
<dbReference type="EMBL" id="CP046883">
    <property type="protein sequence ID" value="QNH96366.1"/>
    <property type="molecule type" value="Genomic_DNA"/>
</dbReference>
<accession>A0A7G7YPE6</accession>